<dbReference type="OrthoDB" id="3990500at2759"/>
<keyword evidence="4" id="KW-1133">Transmembrane helix</keyword>
<dbReference type="GO" id="GO:0016020">
    <property type="term" value="C:membrane"/>
    <property type="evidence" value="ECO:0007669"/>
    <property type="project" value="UniProtKB-SubCell"/>
</dbReference>
<dbReference type="InterPro" id="IPR007014">
    <property type="entry name" value="FUN14"/>
</dbReference>
<name>A0A9P0VWY7_9ASCO</name>
<dbReference type="AlphaFoldDB" id="A0A9P0VWY7"/>
<keyword evidence="7" id="KW-1185">Reference proteome</keyword>
<evidence type="ECO:0000256" key="5">
    <source>
        <dbReference type="ARBA" id="ARBA00023136"/>
    </source>
</evidence>
<keyword evidence="3" id="KW-0812">Transmembrane</keyword>
<protein>
    <submittedName>
        <fullName evidence="6">Uncharacterized protein</fullName>
    </submittedName>
</protein>
<gene>
    <name evidence="6" type="ORF">CLIB1423_03S04280</name>
</gene>
<accession>A0A9P0VWY7</accession>
<evidence type="ECO:0000313" key="6">
    <source>
        <dbReference type="EMBL" id="CAH2351348.1"/>
    </source>
</evidence>
<evidence type="ECO:0000256" key="4">
    <source>
        <dbReference type="ARBA" id="ARBA00022989"/>
    </source>
</evidence>
<organism evidence="6 7">
    <name type="scientific">[Candida] railenensis</name>
    <dbReference type="NCBI Taxonomy" id="45579"/>
    <lineage>
        <taxon>Eukaryota</taxon>
        <taxon>Fungi</taxon>
        <taxon>Dikarya</taxon>
        <taxon>Ascomycota</taxon>
        <taxon>Saccharomycotina</taxon>
        <taxon>Pichiomycetes</taxon>
        <taxon>Debaryomycetaceae</taxon>
        <taxon>Kurtzmaniella</taxon>
    </lineage>
</organism>
<comment type="caution">
    <text evidence="6">The sequence shown here is derived from an EMBL/GenBank/DDBJ whole genome shotgun (WGS) entry which is preliminary data.</text>
</comment>
<dbReference type="Pfam" id="PF04930">
    <property type="entry name" value="FUN14"/>
    <property type="match status" value="1"/>
</dbReference>
<sequence length="198" mass="22032">MFNPLFRHSLRKNTFNNLKFTFQRFQHSAPAAVRTSAHQQRNSSVLNTKLIFGTSIAILTFNTFGNPYNKPKILNDSAYASATRLENTIKSNVKSAERDLHGKSGFGGRVNYNELTIGSLTGLFLGILAGKLSSAIVFLTLSGYFLTQFLESRGIISIPWNQVIHIGSEKIDVKSLVLDKPSFKIPFVLTFLIAAYNI</sequence>
<evidence type="ECO:0000313" key="7">
    <source>
        <dbReference type="Proteomes" id="UP000837801"/>
    </source>
</evidence>
<keyword evidence="5" id="KW-0472">Membrane</keyword>
<evidence type="ECO:0000256" key="2">
    <source>
        <dbReference type="ARBA" id="ARBA00009160"/>
    </source>
</evidence>
<evidence type="ECO:0000256" key="1">
    <source>
        <dbReference type="ARBA" id="ARBA00004370"/>
    </source>
</evidence>
<evidence type="ECO:0000256" key="3">
    <source>
        <dbReference type="ARBA" id="ARBA00022692"/>
    </source>
</evidence>
<reference evidence="6" key="1">
    <citation type="submission" date="2022-03" db="EMBL/GenBank/DDBJ databases">
        <authorList>
            <person name="Legras J.-L."/>
            <person name="Devillers H."/>
            <person name="Grondin C."/>
        </authorList>
    </citation>
    <scope>NUCLEOTIDE SEQUENCE</scope>
    <source>
        <strain evidence="6">CLIB 1423</strain>
    </source>
</reference>
<comment type="similarity">
    <text evidence="2">Belongs to the FUN14 family.</text>
</comment>
<dbReference type="Proteomes" id="UP000837801">
    <property type="component" value="Unassembled WGS sequence"/>
</dbReference>
<comment type="subcellular location">
    <subcellularLocation>
        <location evidence="1">Membrane</location>
    </subcellularLocation>
</comment>
<proteinExistence type="inferred from homology"/>
<dbReference type="EMBL" id="CAKXYY010000003">
    <property type="protein sequence ID" value="CAH2351348.1"/>
    <property type="molecule type" value="Genomic_DNA"/>
</dbReference>